<evidence type="ECO:0000313" key="3">
    <source>
        <dbReference type="Proteomes" id="UP000041254"/>
    </source>
</evidence>
<accession>A0A0G4EGP7</accession>
<evidence type="ECO:0000313" key="2">
    <source>
        <dbReference type="EMBL" id="CEL94670.1"/>
    </source>
</evidence>
<sequence length="103" mass="11368">MIHRVVAGFRRPIDADSKAERDRLYGLCKDHHSPTDVPTDSCDDAKVQEDGPRTRAAQHLSSIHDAIACPGGQGSTDKNSVNMALRQLKSDLEDNCRLRQSGR</sequence>
<organism evidence="2 3">
    <name type="scientific">Vitrella brassicaformis (strain CCMP3155)</name>
    <dbReference type="NCBI Taxonomy" id="1169540"/>
    <lineage>
        <taxon>Eukaryota</taxon>
        <taxon>Sar</taxon>
        <taxon>Alveolata</taxon>
        <taxon>Colpodellida</taxon>
        <taxon>Vitrellaceae</taxon>
        <taxon>Vitrella</taxon>
    </lineage>
</organism>
<proteinExistence type="predicted"/>
<dbReference type="AlphaFoldDB" id="A0A0G4EGP7"/>
<name>A0A0G4EGP7_VITBC</name>
<dbReference type="Proteomes" id="UP000041254">
    <property type="component" value="Unassembled WGS sequence"/>
</dbReference>
<feature type="region of interest" description="Disordered" evidence="1">
    <location>
        <begin position="30"/>
        <end position="49"/>
    </location>
</feature>
<evidence type="ECO:0000256" key="1">
    <source>
        <dbReference type="SAM" id="MobiDB-lite"/>
    </source>
</evidence>
<keyword evidence="3" id="KW-1185">Reference proteome</keyword>
<dbReference type="EMBL" id="CDMY01000225">
    <property type="protein sequence ID" value="CEL94670.1"/>
    <property type="molecule type" value="Genomic_DNA"/>
</dbReference>
<protein>
    <submittedName>
        <fullName evidence="2">Uncharacterized protein</fullName>
    </submittedName>
</protein>
<reference evidence="2 3" key="1">
    <citation type="submission" date="2014-11" db="EMBL/GenBank/DDBJ databases">
        <authorList>
            <person name="Zhu J."/>
            <person name="Qi W."/>
            <person name="Song R."/>
        </authorList>
    </citation>
    <scope>NUCLEOTIDE SEQUENCE [LARGE SCALE GENOMIC DNA]</scope>
</reference>
<dbReference type="VEuPathDB" id="CryptoDB:Vbra_7343"/>
<gene>
    <name evidence="2" type="ORF">Vbra_7343</name>
</gene>
<dbReference type="InParanoid" id="A0A0G4EGP7"/>